<proteinExistence type="predicted"/>
<dbReference type="EMBL" id="CP141769">
    <property type="protein sequence ID" value="WRS40152.1"/>
    <property type="molecule type" value="Genomic_DNA"/>
</dbReference>
<dbReference type="PANTHER" id="PTHR45663:SF11">
    <property type="entry name" value="GEO12009P1"/>
    <property type="match status" value="1"/>
</dbReference>
<feature type="domain" description="Thioredoxin" evidence="1">
    <location>
        <begin position="7"/>
        <end position="119"/>
    </location>
</feature>
<dbReference type="Proteomes" id="UP001334732">
    <property type="component" value="Chromosome"/>
</dbReference>
<sequence length="293" mass="32392">MRGIRLMSLSPYVFDASAENFNRLVLENSHKGPVLVHFWTPKAGPCFVLMPRLVKLATEYGGKFLLVMLNADELPELARRFGVNSVPTVKFFWRGEVAHTIHGADPDSSFRAVLDRFIAGDANRAHALGVAAWQAGRIEDARMLLANAAMAEPDNLAIPRDLAKLLWAEGDGEQALKLLDSLPPEARTAPELATLHAHLRLAEAARLAPPLAELDARIARDARDLEARYQRAARRLAEDDFEAAMAELLAIACTDRGFQHDIGRISLLALFDLLGATHPLTQRYRRALSESLH</sequence>
<dbReference type="Pfam" id="PF14561">
    <property type="entry name" value="TPR_20"/>
    <property type="match status" value="1"/>
</dbReference>
<dbReference type="Gene3D" id="1.25.40.10">
    <property type="entry name" value="Tetratricopeptide repeat domain"/>
    <property type="match status" value="2"/>
</dbReference>
<accession>A0ABZ1CPB2</accession>
<name>A0ABZ1CPB2_9PROT</name>
<evidence type="ECO:0000313" key="3">
    <source>
        <dbReference type="Proteomes" id="UP001334732"/>
    </source>
</evidence>
<dbReference type="CDD" id="cd02947">
    <property type="entry name" value="TRX_family"/>
    <property type="match status" value="1"/>
</dbReference>
<dbReference type="Pfam" id="PF14559">
    <property type="entry name" value="TPR_19"/>
    <property type="match status" value="1"/>
</dbReference>
<evidence type="ECO:0000313" key="2">
    <source>
        <dbReference type="EMBL" id="WRS40152.1"/>
    </source>
</evidence>
<dbReference type="PROSITE" id="PS51352">
    <property type="entry name" value="THIOREDOXIN_2"/>
    <property type="match status" value="1"/>
</dbReference>
<dbReference type="PANTHER" id="PTHR45663">
    <property type="entry name" value="GEO12009P1"/>
    <property type="match status" value="1"/>
</dbReference>
<organism evidence="2 3">
    <name type="scientific">Thiobacillus sedimenti</name>
    <dbReference type="NCBI Taxonomy" id="3110231"/>
    <lineage>
        <taxon>Bacteria</taxon>
        <taxon>Pseudomonadati</taxon>
        <taxon>Pseudomonadota</taxon>
        <taxon>Betaproteobacteria</taxon>
        <taxon>Nitrosomonadales</taxon>
        <taxon>Thiobacillaceae</taxon>
        <taxon>Thiobacillus</taxon>
    </lineage>
</organism>
<evidence type="ECO:0000259" key="1">
    <source>
        <dbReference type="PROSITE" id="PS51352"/>
    </source>
</evidence>
<dbReference type="Pfam" id="PF00085">
    <property type="entry name" value="Thioredoxin"/>
    <property type="match status" value="1"/>
</dbReference>
<dbReference type="RefSeq" id="WP_324780682.1">
    <property type="nucleotide sequence ID" value="NZ_CP141769.1"/>
</dbReference>
<gene>
    <name evidence="2" type="ORF">VA613_04595</name>
</gene>
<reference evidence="2 3" key="1">
    <citation type="submission" date="2023-12" db="EMBL/GenBank/DDBJ databases">
        <title>Thiobacillus sedimentum sp. nov., a chemolithoautotrophic sulfur-oxidizing bacterium isolated from freshwater sediment.</title>
        <authorList>
            <person name="Luo J."/>
            <person name="Dai C."/>
        </authorList>
    </citation>
    <scope>NUCLEOTIDE SEQUENCE [LARGE SCALE GENOMIC DNA]</scope>
    <source>
        <strain evidence="2 3">SCUT-2</strain>
    </source>
</reference>
<dbReference type="InterPro" id="IPR011990">
    <property type="entry name" value="TPR-like_helical_dom_sf"/>
</dbReference>
<dbReference type="InterPro" id="IPR036249">
    <property type="entry name" value="Thioredoxin-like_sf"/>
</dbReference>
<dbReference type="InterPro" id="IPR013766">
    <property type="entry name" value="Thioredoxin_domain"/>
</dbReference>
<protein>
    <submittedName>
        <fullName evidence="2">Tetratricopeptide repeat protein</fullName>
    </submittedName>
</protein>
<dbReference type="Gene3D" id="3.40.30.10">
    <property type="entry name" value="Glutaredoxin"/>
    <property type="match status" value="1"/>
</dbReference>
<dbReference type="SUPFAM" id="SSF52833">
    <property type="entry name" value="Thioredoxin-like"/>
    <property type="match status" value="1"/>
</dbReference>
<keyword evidence="3" id="KW-1185">Reference proteome</keyword>